<feature type="non-terminal residue" evidence="2">
    <location>
        <position position="64"/>
    </location>
</feature>
<accession>A0A7K3LI74</accession>
<evidence type="ECO:0000256" key="1">
    <source>
        <dbReference type="SAM" id="MobiDB-lite"/>
    </source>
</evidence>
<proteinExistence type="predicted"/>
<dbReference type="EMBL" id="JAACYR010000248">
    <property type="protein sequence ID" value="NDJ92071.1"/>
    <property type="molecule type" value="Genomic_DNA"/>
</dbReference>
<sequence>MPSPGSARAANAATPADSPRADPEPTARAISQGSAAVAAIATALVAHHHFGGPEPGSAPHTRAP</sequence>
<evidence type="ECO:0000313" key="2">
    <source>
        <dbReference type="EMBL" id="NDJ92071.1"/>
    </source>
</evidence>
<name>A0A7K3LI74_9MYCO</name>
<comment type="caution">
    <text evidence="2">The sequence shown here is derived from an EMBL/GenBank/DDBJ whole genome shotgun (WGS) entry which is preliminary data.</text>
</comment>
<evidence type="ECO:0000313" key="3">
    <source>
        <dbReference type="Proteomes" id="UP000466523"/>
    </source>
</evidence>
<dbReference type="AlphaFoldDB" id="A0A7K3LI74"/>
<gene>
    <name evidence="2" type="ORF">GWR20_23675</name>
</gene>
<protein>
    <submittedName>
        <fullName evidence="2">Uncharacterized protein</fullName>
    </submittedName>
</protein>
<reference evidence="2 3" key="1">
    <citation type="submission" date="2020-01" db="EMBL/GenBank/DDBJ databases">
        <authorList>
            <person name="Sanchez-Estrada R."/>
            <person name="Gonzalez-Y-Merchand J.A."/>
            <person name="Rivera-Gutierrez S."/>
        </authorList>
    </citation>
    <scope>NUCLEOTIDE SEQUENCE [LARGE SCALE GENOMIC DNA]</scope>
    <source>
        <strain evidence="2 3">CST 7247</strain>
    </source>
</reference>
<dbReference type="Proteomes" id="UP000466523">
    <property type="component" value="Unassembled WGS sequence"/>
</dbReference>
<organism evidence="2 3">
    <name type="scientific">Mycolicibacter kumamotonensis</name>
    <dbReference type="NCBI Taxonomy" id="354243"/>
    <lineage>
        <taxon>Bacteria</taxon>
        <taxon>Bacillati</taxon>
        <taxon>Actinomycetota</taxon>
        <taxon>Actinomycetes</taxon>
        <taxon>Mycobacteriales</taxon>
        <taxon>Mycobacteriaceae</taxon>
        <taxon>Mycolicibacter</taxon>
    </lineage>
</organism>
<feature type="region of interest" description="Disordered" evidence="1">
    <location>
        <begin position="1"/>
        <end position="33"/>
    </location>
</feature>